<dbReference type="Pfam" id="PF02637">
    <property type="entry name" value="GatB_Yqey"/>
    <property type="match status" value="1"/>
</dbReference>
<dbReference type="GO" id="GO:0006412">
    <property type="term" value="P:translation"/>
    <property type="evidence" value="ECO:0007669"/>
    <property type="project" value="UniProtKB-UniRule"/>
</dbReference>
<comment type="catalytic activity">
    <reaction evidence="9 11">
        <text>L-aspartyl-tRNA(Asn) + L-glutamine + ATP + H2O = L-asparaginyl-tRNA(Asn) + L-glutamate + ADP + phosphate + 2 H(+)</text>
        <dbReference type="Rhea" id="RHEA:14513"/>
        <dbReference type="Rhea" id="RHEA-COMP:9674"/>
        <dbReference type="Rhea" id="RHEA-COMP:9677"/>
        <dbReference type="ChEBI" id="CHEBI:15377"/>
        <dbReference type="ChEBI" id="CHEBI:15378"/>
        <dbReference type="ChEBI" id="CHEBI:29985"/>
        <dbReference type="ChEBI" id="CHEBI:30616"/>
        <dbReference type="ChEBI" id="CHEBI:43474"/>
        <dbReference type="ChEBI" id="CHEBI:58359"/>
        <dbReference type="ChEBI" id="CHEBI:78515"/>
        <dbReference type="ChEBI" id="CHEBI:78516"/>
        <dbReference type="ChEBI" id="CHEBI:456216"/>
    </reaction>
</comment>
<organism evidence="13 14">
    <name type="scientific">Chitinophaga skermanii</name>
    <dbReference type="NCBI Taxonomy" id="331697"/>
    <lineage>
        <taxon>Bacteria</taxon>
        <taxon>Pseudomonadati</taxon>
        <taxon>Bacteroidota</taxon>
        <taxon>Chitinophagia</taxon>
        <taxon>Chitinophagales</taxon>
        <taxon>Chitinophagaceae</taxon>
        <taxon>Chitinophaga</taxon>
    </lineage>
</organism>
<evidence type="ECO:0000256" key="3">
    <source>
        <dbReference type="ARBA" id="ARBA00016923"/>
    </source>
</evidence>
<evidence type="ECO:0000259" key="12">
    <source>
        <dbReference type="SMART" id="SM00845"/>
    </source>
</evidence>
<accession>A0A327QIY7</accession>
<evidence type="ECO:0000256" key="1">
    <source>
        <dbReference type="ARBA" id="ARBA00005306"/>
    </source>
</evidence>
<comment type="similarity">
    <text evidence="1 11">Belongs to the GatB/GatE family. GatB subfamily.</text>
</comment>
<dbReference type="GO" id="GO:0005524">
    <property type="term" value="F:ATP binding"/>
    <property type="evidence" value="ECO:0007669"/>
    <property type="project" value="UniProtKB-KW"/>
</dbReference>
<evidence type="ECO:0000256" key="9">
    <source>
        <dbReference type="ARBA" id="ARBA00047380"/>
    </source>
</evidence>
<dbReference type="InterPro" id="IPR023168">
    <property type="entry name" value="GatB_Yqey_C_2"/>
</dbReference>
<keyword evidence="6 11" id="KW-0067">ATP-binding</keyword>
<evidence type="ECO:0000256" key="2">
    <source>
        <dbReference type="ARBA" id="ARBA00011123"/>
    </source>
</evidence>
<dbReference type="InterPro" id="IPR014746">
    <property type="entry name" value="Gln_synth/guanido_kin_cat_dom"/>
</dbReference>
<dbReference type="PANTHER" id="PTHR11659">
    <property type="entry name" value="GLUTAMYL-TRNA GLN AMIDOTRANSFERASE SUBUNIT B MITOCHONDRIAL AND PROKARYOTIC PET112-RELATED"/>
    <property type="match status" value="1"/>
</dbReference>
<dbReference type="InterPro" id="IPR006075">
    <property type="entry name" value="Asn/Gln-tRNA_Trfase_suB/E_cat"/>
</dbReference>
<dbReference type="InterPro" id="IPR003789">
    <property type="entry name" value="Asn/Gln_tRNA_amidoTrase-B-like"/>
</dbReference>
<evidence type="ECO:0000313" key="14">
    <source>
        <dbReference type="Proteomes" id="UP000249547"/>
    </source>
</evidence>
<dbReference type="InterPro" id="IPR042114">
    <property type="entry name" value="GatB_C_1"/>
</dbReference>
<dbReference type="InterPro" id="IPR017959">
    <property type="entry name" value="Asn/Gln-tRNA_amidoTrfase_suB/E"/>
</dbReference>
<dbReference type="Pfam" id="PF02934">
    <property type="entry name" value="GatB_N"/>
    <property type="match status" value="1"/>
</dbReference>
<dbReference type="EMBL" id="QLLL01000005">
    <property type="protein sequence ID" value="RAJ03955.1"/>
    <property type="molecule type" value="Genomic_DNA"/>
</dbReference>
<evidence type="ECO:0000256" key="10">
    <source>
        <dbReference type="ARBA" id="ARBA00047913"/>
    </source>
</evidence>
<evidence type="ECO:0000256" key="11">
    <source>
        <dbReference type="HAMAP-Rule" id="MF_00121"/>
    </source>
</evidence>
<dbReference type="NCBIfam" id="TIGR00133">
    <property type="entry name" value="gatB"/>
    <property type="match status" value="1"/>
</dbReference>
<dbReference type="GO" id="GO:0016740">
    <property type="term" value="F:transferase activity"/>
    <property type="evidence" value="ECO:0007669"/>
    <property type="project" value="UniProtKB-KW"/>
</dbReference>
<keyword evidence="5 11" id="KW-0547">Nucleotide-binding</keyword>
<keyword evidence="14" id="KW-1185">Reference proteome</keyword>
<dbReference type="FunFam" id="1.10.10.410:FF:000001">
    <property type="entry name" value="Aspartyl/glutamyl-tRNA(Asn/Gln) amidotransferase subunit B"/>
    <property type="match status" value="1"/>
</dbReference>
<evidence type="ECO:0000256" key="6">
    <source>
        <dbReference type="ARBA" id="ARBA00022840"/>
    </source>
</evidence>
<evidence type="ECO:0000256" key="8">
    <source>
        <dbReference type="ARBA" id="ARBA00024799"/>
    </source>
</evidence>
<dbReference type="GO" id="GO:0050566">
    <property type="term" value="F:asparaginyl-tRNA synthase (glutamine-hydrolyzing) activity"/>
    <property type="evidence" value="ECO:0007669"/>
    <property type="project" value="RHEA"/>
</dbReference>
<evidence type="ECO:0000256" key="4">
    <source>
        <dbReference type="ARBA" id="ARBA00022598"/>
    </source>
</evidence>
<comment type="subunit">
    <text evidence="2 11">Heterotrimer of A, B and C subunits.</text>
</comment>
<keyword evidence="4 11" id="KW-0436">Ligase</keyword>
<dbReference type="PROSITE" id="PS01234">
    <property type="entry name" value="GATB"/>
    <property type="match status" value="1"/>
</dbReference>
<dbReference type="SUPFAM" id="SSF89095">
    <property type="entry name" value="GatB/YqeY motif"/>
    <property type="match status" value="1"/>
</dbReference>
<dbReference type="NCBIfam" id="NF004012">
    <property type="entry name" value="PRK05477.1-2"/>
    <property type="match status" value="1"/>
</dbReference>
<keyword evidence="7 11" id="KW-0648">Protein biosynthesis</keyword>
<comment type="caution">
    <text evidence="13">The sequence shown here is derived from an EMBL/GenBank/DDBJ whole genome shotgun (WGS) entry which is preliminary data.</text>
</comment>
<dbReference type="NCBIfam" id="NF004014">
    <property type="entry name" value="PRK05477.1-4"/>
    <property type="match status" value="1"/>
</dbReference>
<dbReference type="InterPro" id="IPR017958">
    <property type="entry name" value="Gln-tRNA_amidoTrfase_suB_CS"/>
</dbReference>
<keyword evidence="13" id="KW-0808">Transferase</keyword>
<dbReference type="AlphaFoldDB" id="A0A327QIY7"/>
<dbReference type="SUPFAM" id="SSF55931">
    <property type="entry name" value="Glutamine synthetase/guanido kinase"/>
    <property type="match status" value="1"/>
</dbReference>
<evidence type="ECO:0000313" key="13">
    <source>
        <dbReference type="EMBL" id="RAJ03955.1"/>
    </source>
</evidence>
<dbReference type="HAMAP" id="MF_00121">
    <property type="entry name" value="GatB"/>
    <property type="match status" value="1"/>
</dbReference>
<evidence type="ECO:0000256" key="7">
    <source>
        <dbReference type="ARBA" id="ARBA00022917"/>
    </source>
</evidence>
<proteinExistence type="inferred from homology"/>
<dbReference type="Proteomes" id="UP000249547">
    <property type="component" value="Unassembled WGS sequence"/>
</dbReference>
<name>A0A327QIY7_9BACT</name>
<dbReference type="PANTHER" id="PTHR11659:SF0">
    <property type="entry name" value="GLUTAMYL-TRNA(GLN) AMIDOTRANSFERASE SUBUNIT B, MITOCHONDRIAL"/>
    <property type="match status" value="1"/>
</dbReference>
<dbReference type="InterPro" id="IPR018027">
    <property type="entry name" value="Asn/Gln_amidotransferase"/>
</dbReference>
<comment type="catalytic activity">
    <reaction evidence="10 11">
        <text>L-glutamyl-tRNA(Gln) + L-glutamine + ATP + H2O = L-glutaminyl-tRNA(Gln) + L-glutamate + ADP + phosphate + H(+)</text>
        <dbReference type="Rhea" id="RHEA:17521"/>
        <dbReference type="Rhea" id="RHEA-COMP:9681"/>
        <dbReference type="Rhea" id="RHEA-COMP:9684"/>
        <dbReference type="ChEBI" id="CHEBI:15377"/>
        <dbReference type="ChEBI" id="CHEBI:15378"/>
        <dbReference type="ChEBI" id="CHEBI:29985"/>
        <dbReference type="ChEBI" id="CHEBI:30616"/>
        <dbReference type="ChEBI" id="CHEBI:43474"/>
        <dbReference type="ChEBI" id="CHEBI:58359"/>
        <dbReference type="ChEBI" id="CHEBI:78520"/>
        <dbReference type="ChEBI" id="CHEBI:78521"/>
        <dbReference type="ChEBI" id="CHEBI:456216"/>
    </reaction>
</comment>
<dbReference type="OrthoDB" id="9804078at2"/>
<dbReference type="EC" id="6.3.5.-" evidence="11"/>
<dbReference type="SMART" id="SM00845">
    <property type="entry name" value="GatB_Yqey"/>
    <property type="match status" value="1"/>
</dbReference>
<reference evidence="13 14" key="1">
    <citation type="submission" date="2018-06" db="EMBL/GenBank/DDBJ databases">
        <title>Genomic Encyclopedia of Archaeal and Bacterial Type Strains, Phase II (KMG-II): from individual species to whole genera.</title>
        <authorList>
            <person name="Goeker M."/>
        </authorList>
    </citation>
    <scope>NUCLEOTIDE SEQUENCE [LARGE SCALE GENOMIC DNA]</scope>
    <source>
        <strain evidence="13 14">DSM 23857</strain>
    </source>
</reference>
<feature type="domain" description="Asn/Gln amidotransferase" evidence="12">
    <location>
        <begin position="334"/>
        <end position="483"/>
    </location>
</feature>
<dbReference type="GO" id="GO:0050567">
    <property type="term" value="F:glutaminyl-tRNA synthase (glutamine-hydrolyzing) activity"/>
    <property type="evidence" value="ECO:0007669"/>
    <property type="project" value="UniProtKB-UniRule"/>
</dbReference>
<dbReference type="GO" id="GO:0070681">
    <property type="term" value="P:glutaminyl-tRNAGln biosynthesis via transamidation"/>
    <property type="evidence" value="ECO:0007669"/>
    <property type="project" value="TreeGrafter"/>
</dbReference>
<comment type="function">
    <text evidence="8 11">Allows the formation of correctly charged Asn-tRNA(Asn) or Gln-tRNA(Gln) through the transamidation of misacylated Asp-tRNA(Asn) or Glu-tRNA(Gln) in organisms which lack either or both of asparaginyl-tRNA or glutaminyl-tRNA synthetases. The reaction takes place in the presence of glutamine and ATP through an activated phospho-Asp-tRNA(Asn) or phospho-Glu-tRNA(Gln).</text>
</comment>
<dbReference type="Gene3D" id="1.10.10.410">
    <property type="match status" value="1"/>
</dbReference>
<gene>
    <name evidence="11" type="primary">gatB</name>
    <name evidence="13" type="ORF">LX64_02832</name>
</gene>
<evidence type="ECO:0000256" key="5">
    <source>
        <dbReference type="ARBA" id="ARBA00022741"/>
    </source>
</evidence>
<sequence>MSAMIDDSKYEAVIGLEVHAQLQTVSKLFVADSAAFGGAPNTHISAITLAHPGTLPFMNKKAVEYAIRLGLACHCSIEKENYFARKNYFYPDLPKGYQVSQHTAPICVGGYVTIPSADGPKDVILNRIHLEEDAGKSIHDQDDAYTYVDYNRAGVPLVEIVTDPVIHNADDAYSYLTELRRLVRYLDVCDGNMEEGSMRCDANISIRPKGSNTLGTKVEVKNMNSIRNVKRAIEGEIKRQIELTETGGAIVQETRSYDAATNTSFPLRSKEEANDYRYFPEPDLAPFNFTDEFIDDIRQSLPALPEELVARYTKELGLPEYDARVIVDDKSTAQYFENIIQHTDQYKAAANWLLGPVKSYLNEKNIAADEFPVSAAAIASIIALIQDGKTNFSIASSRLLPALIETPNEEPLALATKLNLLQNTDAGSIETIVDEVLAKFPDKVAEFRAGKKGLMGMFVGEVMKASKGSADPKVTNKLLAEKLAK</sequence>
<dbReference type="RefSeq" id="WP_111598278.1">
    <property type="nucleotide sequence ID" value="NZ_QLLL01000005.1"/>
</dbReference>
<protein>
    <recommendedName>
        <fullName evidence="3 11">Aspartyl/glutamyl-tRNA(Asn/Gln) amidotransferase subunit B</fullName>
        <shortName evidence="11">Asp/Glu-ADT subunit B</shortName>
        <ecNumber evidence="11">6.3.5.-</ecNumber>
    </recommendedName>
</protein>
<dbReference type="InterPro" id="IPR004413">
    <property type="entry name" value="GatB"/>
</dbReference>
<dbReference type="Gene3D" id="1.10.150.380">
    <property type="entry name" value="GatB domain, N-terminal subdomain"/>
    <property type="match status" value="1"/>
</dbReference>